<keyword evidence="1" id="KW-1133">Transmembrane helix</keyword>
<evidence type="ECO:0000313" key="3">
    <source>
        <dbReference type="EMBL" id="OGD75384.1"/>
    </source>
</evidence>
<protein>
    <recommendedName>
        <fullName evidence="2">M23ase beta-sheet core domain-containing protein</fullName>
    </recommendedName>
</protein>
<dbReference type="Gene3D" id="2.70.70.10">
    <property type="entry name" value="Glucose Permease (Domain IIA)"/>
    <property type="match status" value="1"/>
</dbReference>
<dbReference type="PANTHER" id="PTHR21666">
    <property type="entry name" value="PEPTIDASE-RELATED"/>
    <property type="match status" value="1"/>
</dbReference>
<reference evidence="3 4" key="1">
    <citation type="journal article" date="2016" name="Nat. Commun.">
        <title>Thousands of microbial genomes shed light on interconnected biogeochemical processes in an aquifer system.</title>
        <authorList>
            <person name="Anantharaman K."/>
            <person name="Brown C.T."/>
            <person name="Hug L.A."/>
            <person name="Sharon I."/>
            <person name="Castelle C.J."/>
            <person name="Probst A.J."/>
            <person name="Thomas B.C."/>
            <person name="Singh A."/>
            <person name="Wilkins M.J."/>
            <person name="Karaoz U."/>
            <person name="Brodie E.L."/>
            <person name="Williams K.H."/>
            <person name="Hubbard S.S."/>
            <person name="Banfield J.F."/>
        </authorList>
    </citation>
    <scope>NUCLEOTIDE SEQUENCE [LARGE SCALE GENOMIC DNA]</scope>
</reference>
<comment type="caution">
    <text evidence="3">The sequence shown here is derived from an EMBL/GenBank/DDBJ whole genome shotgun (WGS) entry which is preliminary data.</text>
</comment>
<dbReference type="SUPFAM" id="SSF51261">
    <property type="entry name" value="Duplicated hybrid motif"/>
    <property type="match status" value="1"/>
</dbReference>
<evidence type="ECO:0000256" key="1">
    <source>
        <dbReference type="SAM" id="Phobius"/>
    </source>
</evidence>
<evidence type="ECO:0000259" key="2">
    <source>
        <dbReference type="Pfam" id="PF01551"/>
    </source>
</evidence>
<dbReference type="EMBL" id="MFAK01000007">
    <property type="protein sequence ID" value="OGD75384.1"/>
    <property type="molecule type" value="Genomic_DNA"/>
</dbReference>
<keyword evidence="1" id="KW-0472">Membrane</keyword>
<feature type="domain" description="M23ase beta-sheet core" evidence="2">
    <location>
        <begin position="82"/>
        <end position="176"/>
    </location>
</feature>
<dbReference type="InterPro" id="IPR050570">
    <property type="entry name" value="Cell_wall_metabolism_enzyme"/>
</dbReference>
<sequence length="182" mass="19805">MIKIEWHKLTIWGRQIPRRIFGVQLAGMAITLSLLPYPTHAFNYMETASLPEAEQVVVTTTSQYQFPLAETIGTSQGYHLLHPGVDYRAPKGTEILATEAGTVVEVAKTRVGYGNFVRVAHAGTASSLYAHLDEVKVAAGQKVTKGEALGTVGMTGWTTGPHLHFELQMGNRTVNPAGFISR</sequence>
<organism evidence="3 4">
    <name type="scientific">Candidatus Collierbacteria bacterium RIFOXYA2_FULL_46_10</name>
    <dbReference type="NCBI Taxonomy" id="1817726"/>
    <lineage>
        <taxon>Bacteria</taxon>
        <taxon>Candidatus Collieribacteriota</taxon>
    </lineage>
</organism>
<gene>
    <name evidence="3" type="ORF">A2228_00660</name>
</gene>
<dbReference type="Pfam" id="PF01551">
    <property type="entry name" value="Peptidase_M23"/>
    <property type="match status" value="1"/>
</dbReference>
<dbReference type="InterPro" id="IPR011055">
    <property type="entry name" value="Dup_hybrid_motif"/>
</dbReference>
<feature type="transmembrane region" description="Helical" evidence="1">
    <location>
        <begin position="20"/>
        <end position="37"/>
    </location>
</feature>
<proteinExistence type="predicted"/>
<dbReference type="PANTHER" id="PTHR21666:SF270">
    <property type="entry name" value="MUREIN HYDROLASE ACTIVATOR ENVC"/>
    <property type="match status" value="1"/>
</dbReference>
<dbReference type="InterPro" id="IPR016047">
    <property type="entry name" value="M23ase_b-sheet_dom"/>
</dbReference>
<dbReference type="AlphaFoldDB" id="A0A1F5F7P5"/>
<keyword evidence="1" id="KW-0812">Transmembrane</keyword>
<dbReference type="CDD" id="cd12797">
    <property type="entry name" value="M23_peptidase"/>
    <property type="match status" value="1"/>
</dbReference>
<dbReference type="GO" id="GO:0004222">
    <property type="term" value="F:metalloendopeptidase activity"/>
    <property type="evidence" value="ECO:0007669"/>
    <property type="project" value="TreeGrafter"/>
</dbReference>
<accession>A0A1F5F7P5</accession>
<evidence type="ECO:0000313" key="4">
    <source>
        <dbReference type="Proteomes" id="UP000176191"/>
    </source>
</evidence>
<dbReference type="Proteomes" id="UP000176191">
    <property type="component" value="Unassembled WGS sequence"/>
</dbReference>
<name>A0A1F5F7P5_9BACT</name>